<keyword evidence="2 5" id="KW-0812">Transmembrane</keyword>
<feature type="signal peptide" evidence="6">
    <location>
        <begin position="1"/>
        <end position="16"/>
    </location>
</feature>
<evidence type="ECO:0000256" key="6">
    <source>
        <dbReference type="SAM" id="SignalP"/>
    </source>
</evidence>
<dbReference type="EMBL" id="HBIJ01013139">
    <property type="protein sequence ID" value="CAE0368141.1"/>
    <property type="molecule type" value="Transcribed_RNA"/>
</dbReference>
<evidence type="ECO:0000313" key="7">
    <source>
        <dbReference type="EMBL" id="CAE0368141.1"/>
    </source>
</evidence>
<dbReference type="GO" id="GO:0016020">
    <property type="term" value="C:membrane"/>
    <property type="evidence" value="ECO:0007669"/>
    <property type="project" value="UniProtKB-SubCell"/>
</dbReference>
<dbReference type="InterPro" id="IPR027443">
    <property type="entry name" value="IPNS-like_sf"/>
</dbReference>
<keyword evidence="4 5" id="KW-0472">Membrane</keyword>
<evidence type="ECO:0000256" key="1">
    <source>
        <dbReference type="ARBA" id="ARBA00004370"/>
    </source>
</evidence>
<evidence type="ECO:0000256" key="5">
    <source>
        <dbReference type="SAM" id="Phobius"/>
    </source>
</evidence>
<evidence type="ECO:0008006" key="8">
    <source>
        <dbReference type="Google" id="ProtNLM"/>
    </source>
</evidence>
<sequence>MQLLLALLLFINKASCWQLPTVIFDEFDQLIAREAMAASGALQVCGVPGLEKAAAFLKQSEIIKECMDAQGATSATMADDTIRRTVGAPSIRGVPQRFRSTCADDLVTELRSLVDLAGKMVLMALSNDQAEIFPDYSLRDVAYLGDHLEHVHLYEQESSHTNRQKKTLPLHTDGGLMIAMVAGTTDGLELELVSGDIVNIEYQTGCVLVLAGEGLKQWTRHQVARPAPHAFQLQSQSRAWYGKMFLAPADALIHDITFAEYRKATTKHVETISSATLGCLGQQDDIHQRVLSAASPQLCSTQDGDDGILCWTQCVSIEHLDCDEAYCIDYDSGDVLDGSKHCPGGHSFDTCGPQCLLPNEENGTLSGYDYDTSGFCPGDGITMYMDGFRSIFEKHRPACINIWNTKWTLDTRFRFAMGIIGALVTGATVEALVALRRKMHTNPAHHFLTLPLHLCQCILGYLAMFIAMTYSVELFASVCLGATLGYRIFNYRFPSARQDPCCAAAEQSLSLTSPDAFDATSNEEPNKSPRQITCPCGTSAFLATATTVDASRHQEQL</sequence>
<dbReference type="PANTHER" id="PTHR40855">
    <property type="entry name" value="DIOX_N DOMAIN-CONTAINING PROTEIN"/>
    <property type="match status" value="1"/>
</dbReference>
<feature type="chain" id="PRO_5030588544" description="Fe2OG dioxygenase domain-containing protein" evidence="6">
    <location>
        <begin position="17"/>
        <end position="557"/>
    </location>
</feature>
<reference evidence="7" key="1">
    <citation type="submission" date="2021-01" db="EMBL/GenBank/DDBJ databases">
        <authorList>
            <person name="Corre E."/>
            <person name="Pelletier E."/>
            <person name="Niang G."/>
            <person name="Scheremetjew M."/>
            <person name="Finn R."/>
            <person name="Kale V."/>
            <person name="Holt S."/>
            <person name="Cochrane G."/>
            <person name="Meng A."/>
            <person name="Brown T."/>
            <person name="Cohen L."/>
        </authorList>
    </citation>
    <scope>NUCLEOTIDE SEQUENCE</scope>
    <source>
        <strain evidence="7">CCMP1510</strain>
    </source>
</reference>
<feature type="transmembrane region" description="Helical" evidence="5">
    <location>
        <begin position="415"/>
        <end position="435"/>
    </location>
</feature>
<dbReference type="SUPFAM" id="SSF51197">
    <property type="entry name" value="Clavaminate synthase-like"/>
    <property type="match status" value="1"/>
</dbReference>
<name>A0A7S3NHJ2_9STRA</name>
<organism evidence="7">
    <name type="scientific">Aureoumbra lagunensis</name>
    <dbReference type="NCBI Taxonomy" id="44058"/>
    <lineage>
        <taxon>Eukaryota</taxon>
        <taxon>Sar</taxon>
        <taxon>Stramenopiles</taxon>
        <taxon>Ochrophyta</taxon>
        <taxon>Pelagophyceae</taxon>
        <taxon>Pelagomonadales</taxon>
        <taxon>Aureoumbra</taxon>
    </lineage>
</organism>
<dbReference type="PANTHER" id="PTHR40855:SF1">
    <property type="entry name" value="CLAVAMINATE SYNTHASE-LIKE PROTEIN"/>
    <property type="match status" value="1"/>
</dbReference>
<dbReference type="Gene3D" id="2.60.120.330">
    <property type="entry name" value="B-lactam Antibiotic, Isopenicillin N Synthase, Chain"/>
    <property type="match status" value="1"/>
</dbReference>
<feature type="transmembrane region" description="Helical" evidence="5">
    <location>
        <begin position="447"/>
        <end position="466"/>
    </location>
</feature>
<accession>A0A7S3NHJ2</accession>
<dbReference type="AlphaFoldDB" id="A0A7S3NHJ2"/>
<dbReference type="InterPro" id="IPR007274">
    <property type="entry name" value="Cop_transporter"/>
</dbReference>
<dbReference type="GO" id="GO:0005375">
    <property type="term" value="F:copper ion transmembrane transporter activity"/>
    <property type="evidence" value="ECO:0007669"/>
    <property type="project" value="InterPro"/>
</dbReference>
<evidence type="ECO:0000256" key="4">
    <source>
        <dbReference type="ARBA" id="ARBA00023136"/>
    </source>
</evidence>
<gene>
    <name evidence="7" type="ORF">ALAG00032_LOCUS8903</name>
</gene>
<proteinExistence type="predicted"/>
<evidence type="ECO:0000256" key="2">
    <source>
        <dbReference type="ARBA" id="ARBA00022692"/>
    </source>
</evidence>
<keyword evidence="3 5" id="KW-1133">Transmembrane helix</keyword>
<dbReference type="Pfam" id="PF04145">
    <property type="entry name" value="Ctr"/>
    <property type="match status" value="1"/>
</dbReference>
<feature type="transmembrane region" description="Helical" evidence="5">
    <location>
        <begin position="472"/>
        <end position="489"/>
    </location>
</feature>
<protein>
    <recommendedName>
        <fullName evidence="8">Fe2OG dioxygenase domain-containing protein</fullName>
    </recommendedName>
</protein>
<comment type="subcellular location">
    <subcellularLocation>
        <location evidence="1">Membrane</location>
    </subcellularLocation>
</comment>
<keyword evidence="6" id="KW-0732">Signal</keyword>
<evidence type="ECO:0000256" key="3">
    <source>
        <dbReference type="ARBA" id="ARBA00022989"/>
    </source>
</evidence>